<dbReference type="SUPFAM" id="SSF100950">
    <property type="entry name" value="NagB/RpiA/CoA transferase-like"/>
    <property type="match status" value="1"/>
</dbReference>
<evidence type="ECO:0000256" key="1">
    <source>
        <dbReference type="ARBA" id="ARBA00010466"/>
    </source>
</evidence>
<accession>A0ABP9JFH9</accession>
<dbReference type="InterPro" id="IPR051054">
    <property type="entry name" value="SorC_transcr_regulators"/>
</dbReference>
<evidence type="ECO:0000256" key="3">
    <source>
        <dbReference type="ARBA" id="ARBA00023125"/>
    </source>
</evidence>
<dbReference type="InterPro" id="IPR036390">
    <property type="entry name" value="WH_DNA-bd_sf"/>
</dbReference>
<evidence type="ECO:0000256" key="2">
    <source>
        <dbReference type="ARBA" id="ARBA00023015"/>
    </source>
</evidence>
<evidence type="ECO:0000259" key="5">
    <source>
        <dbReference type="Pfam" id="PF04198"/>
    </source>
</evidence>
<proteinExistence type="inferred from homology"/>
<gene>
    <name evidence="7" type="ORF">GCM10023258_23700</name>
</gene>
<dbReference type="PANTHER" id="PTHR34294:SF1">
    <property type="entry name" value="TRANSCRIPTIONAL REGULATOR LSRR"/>
    <property type="match status" value="1"/>
</dbReference>
<dbReference type="Proteomes" id="UP001500427">
    <property type="component" value="Unassembled WGS sequence"/>
</dbReference>
<comment type="caution">
    <text evidence="7">The sequence shown here is derived from an EMBL/GenBank/DDBJ whole genome shotgun (WGS) entry which is preliminary data.</text>
</comment>
<organism evidence="7 8">
    <name type="scientific">Terrabacter aeriphilus</name>
    <dbReference type="NCBI Taxonomy" id="515662"/>
    <lineage>
        <taxon>Bacteria</taxon>
        <taxon>Bacillati</taxon>
        <taxon>Actinomycetota</taxon>
        <taxon>Actinomycetes</taxon>
        <taxon>Micrococcales</taxon>
        <taxon>Intrasporangiaceae</taxon>
        <taxon>Terrabacter</taxon>
    </lineage>
</organism>
<protein>
    <submittedName>
        <fullName evidence="7">Sugar-binding transcriptional regulator</fullName>
    </submittedName>
</protein>
<dbReference type="EMBL" id="BAABIW010000016">
    <property type="protein sequence ID" value="GAA5028310.1"/>
    <property type="molecule type" value="Genomic_DNA"/>
</dbReference>
<evidence type="ECO:0000313" key="8">
    <source>
        <dbReference type="Proteomes" id="UP001500427"/>
    </source>
</evidence>
<dbReference type="Gene3D" id="3.40.50.1360">
    <property type="match status" value="1"/>
</dbReference>
<dbReference type="InterPro" id="IPR000835">
    <property type="entry name" value="HTH_MarR-typ"/>
</dbReference>
<evidence type="ECO:0000259" key="6">
    <source>
        <dbReference type="Pfam" id="PF12802"/>
    </source>
</evidence>
<keyword evidence="4" id="KW-0804">Transcription</keyword>
<evidence type="ECO:0000256" key="4">
    <source>
        <dbReference type="ARBA" id="ARBA00023163"/>
    </source>
</evidence>
<dbReference type="InterPro" id="IPR037171">
    <property type="entry name" value="NagB/RpiA_transferase-like"/>
</dbReference>
<dbReference type="PANTHER" id="PTHR34294">
    <property type="entry name" value="TRANSCRIPTIONAL REGULATOR-RELATED"/>
    <property type="match status" value="1"/>
</dbReference>
<dbReference type="Pfam" id="PF12802">
    <property type="entry name" value="MarR_2"/>
    <property type="match status" value="1"/>
</dbReference>
<dbReference type="SUPFAM" id="SSF46785">
    <property type="entry name" value="Winged helix' DNA-binding domain"/>
    <property type="match status" value="1"/>
</dbReference>
<dbReference type="Gene3D" id="1.10.10.60">
    <property type="entry name" value="Homeodomain-like"/>
    <property type="match status" value="1"/>
</dbReference>
<evidence type="ECO:0000313" key="7">
    <source>
        <dbReference type="EMBL" id="GAA5028310.1"/>
    </source>
</evidence>
<feature type="domain" description="Sugar-binding" evidence="5">
    <location>
        <begin position="97"/>
        <end position="349"/>
    </location>
</feature>
<keyword evidence="3" id="KW-0238">DNA-binding</keyword>
<name>A0ABP9JFH9_9MICO</name>
<comment type="similarity">
    <text evidence="1">Belongs to the SorC transcriptional regulatory family.</text>
</comment>
<reference evidence="8" key="1">
    <citation type="journal article" date="2019" name="Int. J. Syst. Evol. Microbiol.">
        <title>The Global Catalogue of Microorganisms (GCM) 10K type strain sequencing project: providing services to taxonomists for standard genome sequencing and annotation.</title>
        <authorList>
            <consortium name="The Broad Institute Genomics Platform"/>
            <consortium name="The Broad Institute Genome Sequencing Center for Infectious Disease"/>
            <person name="Wu L."/>
            <person name="Ma J."/>
        </authorList>
    </citation>
    <scope>NUCLEOTIDE SEQUENCE [LARGE SCALE GENOMIC DNA]</scope>
    <source>
        <strain evidence="8">JCM 17687</strain>
    </source>
</reference>
<keyword evidence="8" id="KW-1185">Reference proteome</keyword>
<dbReference type="InterPro" id="IPR007324">
    <property type="entry name" value="Sugar-bd_dom_put"/>
</dbReference>
<feature type="domain" description="HTH marR-type" evidence="6">
    <location>
        <begin position="50"/>
        <end position="88"/>
    </location>
</feature>
<sequence length="354" mass="37771">MYIRKRIDAFRPSRGPHTGGTMANPMDAADAVAGGFAAEDTRLMTKVARLYHEQGIRQPEIARRLNISQPRVSRLLKKAVASGIVRTTVVAPRGVFADLEDEIERRYGLTEVVVADTGGEDDEFVITPALGAAAAFYLETTLTGGERIGVSSWSSTLLATVDSMRPRSSHECESVVQVLGGLGQPSAQARATHLVGRLVQMTGAQATYLPAPGVVTSDATRRALLREDSIAQAIDAFPNLTVLLAGIGSLLPSPLLRASGNAVSAEDEDLLRSAGAVGDVCMRYFDAEGQPVRSHFDKRILGIEAADLLHIPRRIGVAGGRRKHEAIRAALLGGWINTLVTDSATAAYLREAAR</sequence>
<keyword evidence="2" id="KW-0805">Transcription regulation</keyword>
<dbReference type="Pfam" id="PF04198">
    <property type="entry name" value="Sugar-bind"/>
    <property type="match status" value="1"/>
</dbReference>